<reference evidence="2" key="1">
    <citation type="submission" date="2021-03" db="EMBL/GenBank/DDBJ databases">
        <title>Draft genome sequence of rust myrtle Austropuccinia psidii MF-1, a brazilian biotype.</title>
        <authorList>
            <person name="Quecine M.C."/>
            <person name="Pachon D.M.R."/>
            <person name="Bonatelli M.L."/>
            <person name="Correr F.H."/>
            <person name="Franceschini L.M."/>
            <person name="Leite T.F."/>
            <person name="Margarido G.R.A."/>
            <person name="Almeida C.A."/>
            <person name="Ferrarezi J.A."/>
            <person name="Labate C.A."/>
        </authorList>
    </citation>
    <scope>NUCLEOTIDE SEQUENCE</scope>
    <source>
        <strain evidence="2">MF-1</strain>
    </source>
</reference>
<feature type="region of interest" description="Disordered" evidence="1">
    <location>
        <begin position="1"/>
        <end position="70"/>
    </location>
</feature>
<protein>
    <submittedName>
        <fullName evidence="2">Uncharacterized protein</fullName>
    </submittedName>
</protein>
<dbReference type="EMBL" id="AVOT02014964">
    <property type="protein sequence ID" value="MBW0498894.1"/>
    <property type="molecule type" value="Genomic_DNA"/>
</dbReference>
<proteinExistence type="predicted"/>
<name>A0A9Q3HDQ6_9BASI</name>
<comment type="caution">
    <text evidence="2">The sequence shown here is derived from an EMBL/GenBank/DDBJ whole genome shotgun (WGS) entry which is preliminary data.</text>
</comment>
<sequence>MHSTPRNLEPALSTIPSSFPPPSSGHLTCRPPLASPMRKSSMRPFPIAQSRPSTVHPPQQLQPVARTSRTREARLPLPFPSSQVFQRRQHWPIWVPRPDPNDWNEGQEAVSRSFRRFDRISREVIMYANDRISTGTALEEMAAKCSWYEDKLINDLQGAFAPLLLIKNEMKMKMEAPNT</sequence>
<feature type="compositionally biased region" description="Polar residues" evidence="1">
    <location>
        <begin position="50"/>
        <end position="67"/>
    </location>
</feature>
<keyword evidence="3" id="KW-1185">Reference proteome</keyword>
<evidence type="ECO:0000313" key="2">
    <source>
        <dbReference type="EMBL" id="MBW0498894.1"/>
    </source>
</evidence>
<organism evidence="2 3">
    <name type="scientific">Austropuccinia psidii MF-1</name>
    <dbReference type="NCBI Taxonomy" id="1389203"/>
    <lineage>
        <taxon>Eukaryota</taxon>
        <taxon>Fungi</taxon>
        <taxon>Dikarya</taxon>
        <taxon>Basidiomycota</taxon>
        <taxon>Pucciniomycotina</taxon>
        <taxon>Pucciniomycetes</taxon>
        <taxon>Pucciniales</taxon>
        <taxon>Sphaerophragmiaceae</taxon>
        <taxon>Austropuccinia</taxon>
    </lineage>
</organism>
<dbReference type="AlphaFoldDB" id="A0A9Q3HDQ6"/>
<gene>
    <name evidence="2" type="ORF">O181_038609</name>
</gene>
<evidence type="ECO:0000256" key="1">
    <source>
        <dbReference type="SAM" id="MobiDB-lite"/>
    </source>
</evidence>
<evidence type="ECO:0000313" key="3">
    <source>
        <dbReference type="Proteomes" id="UP000765509"/>
    </source>
</evidence>
<accession>A0A9Q3HDQ6</accession>
<dbReference type="Proteomes" id="UP000765509">
    <property type="component" value="Unassembled WGS sequence"/>
</dbReference>